<organism evidence="2 3">
    <name type="scientific">Necator americanus</name>
    <name type="common">Human hookworm</name>
    <dbReference type="NCBI Taxonomy" id="51031"/>
    <lineage>
        <taxon>Eukaryota</taxon>
        <taxon>Metazoa</taxon>
        <taxon>Ecdysozoa</taxon>
        <taxon>Nematoda</taxon>
        <taxon>Chromadorea</taxon>
        <taxon>Rhabditida</taxon>
        <taxon>Rhabditina</taxon>
        <taxon>Rhabditomorpha</taxon>
        <taxon>Strongyloidea</taxon>
        <taxon>Ancylostomatidae</taxon>
        <taxon>Bunostominae</taxon>
        <taxon>Necator</taxon>
    </lineage>
</organism>
<accession>W2U0R6</accession>
<evidence type="ECO:0000313" key="3">
    <source>
        <dbReference type="Proteomes" id="UP000053676"/>
    </source>
</evidence>
<feature type="domain" description="E3 ubiquitin-protein ligase UBR4-like" evidence="1">
    <location>
        <begin position="37"/>
        <end position="162"/>
    </location>
</feature>
<dbReference type="STRING" id="51031.W2U0R6"/>
<dbReference type="Pfam" id="PF24079">
    <property type="entry name" value="UBR4"/>
    <property type="match status" value="1"/>
</dbReference>
<dbReference type="InterPro" id="IPR045189">
    <property type="entry name" value="UBR4-like"/>
</dbReference>
<keyword evidence="3" id="KW-1185">Reference proteome</keyword>
<dbReference type="EMBL" id="KI657471">
    <property type="protein sequence ID" value="ETN86951.1"/>
    <property type="molecule type" value="Genomic_DNA"/>
</dbReference>
<dbReference type="Proteomes" id="UP000053676">
    <property type="component" value="Unassembled WGS sequence"/>
</dbReference>
<dbReference type="AlphaFoldDB" id="W2U0R6"/>
<sequence>MSRYQLRRKDVTLPSQQICVKDPFLCQSCGFCKYARMDISVVCRPLPGVQPITTDVERSSCVESMARLLCEMEQTRAQLSAGRALCESLWLQSRPLPPICFHVESPDAANALIAAVPPINHQQPAIHALLLTTTHCKALHEELCMQTQQLIAFREELRNYDRPVKTAPLLHQAINQGFYNASSNCFGCLRASILHSLAILQSSCDDENCLERLLNSDIVFETL</sequence>
<reference evidence="3" key="1">
    <citation type="journal article" date="2014" name="Nat. Genet.">
        <title>Genome of the human hookworm Necator americanus.</title>
        <authorList>
            <person name="Tang Y.T."/>
            <person name="Gao X."/>
            <person name="Rosa B.A."/>
            <person name="Abubucker S."/>
            <person name="Hallsworth-Pepin K."/>
            <person name="Martin J."/>
            <person name="Tyagi R."/>
            <person name="Heizer E."/>
            <person name="Zhang X."/>
            <person name="Bhonagiri-Palsikar V."/>
            <person name="Minx P."/>
            <person name="Warren W.C."/>
            <person name="Wang Q."/>
            <person name="Zhan B."/>
            <person name="Hotez P.J."/>
            <person name="Sternberg P.W."/>
            <person name="Dougall A."/>
            <person name="Gaze S.T."/>
            <person name="Mulvenna J."/>
            <person name="Sotillo J."/>
            <person name="Ranganathan S."/>
            <person name="Rabelo E.M."/>
            <person name="Wilson R.K."/>
            <person name="Felgner P.L."/>
            <person name="Bethony J."/>
            <person name="Hawdon J.M."/>
            <person name="Gasser R.B."/>
            <person name="Loukas A."/>
            <person name="Mitreva M."/>
        </authorList>
    </citation>
    <scope>NUCLEOTIDE SEQUENCE [LARGE SCALE GENOMIC DNA]</scope>
</reference>
<dbReference type="PANTHER" id="PTHR21725">
    <property type="entry name" value="E3 UBIQUITIN-PROTEIN LIGASE UBR4"/>
    <property type="match status" value="1"/>
</dbReference>
<evidence type="ECO:0000313" key="2">
    <source>
        <dbReference type="EMBL" id="ETN86951.1"/>
    </source>
</evidence>
<dbReference type="OMA" id="ICFHVES"/>
<dbReference type="InterPro" id="IPR056530">
    <property type="entry name" value="UBR4-like_dom"/>
</dbReference>
<dbReference type="KEGG" id="nai:NECAME_16036"/>
<dbReference type="OrthoDB" id="30336at2759"/>
<proteinExistence type="predicted"/>
<feature type="non-terminal residue" evidence="2">
    <location>
        <position position="223"/>
    </location>
</feature>
<gene>
    <name evidence="2" type="ORF">NECAME_16036</name>
</gene>
<protein>
    <recommendedName>
        <fullName evidence="1">E3 ubiquitin-protein ligase UBR4-like domain-containing protein</fullName>
    </recommendedName>
</protein>
<evidence type="ECO:0000259" key="1">
    <source>
        <dbReference type="Pfam" id="PF24079"/>
    </source>
</evidence>
<name>W2U0R6_NECAM</name>
<dbReference type="PANTHER" id="PTHR21725:SF1">
    <property type="entry name" value="E3 UBIQUITIN-PROTEIN LIGASE UBR4"/>
    <property type="match status" value="1"/>
</dbReference>